<reference evidence="1" key="1">
    <citation type="submission" date="2020-08" db="EMBL/GenBank/DDBJ databases">
        <title>Multicomponent nature underlies the extraordinary mechanical properties of spider dragline silk.</title>
        <authorList>
            <person name="Kono N."/>
            <person name="Nakamura H."/>
            <person name="Mori M."/>
            <person name="Yoshida Y."/>
            <person name="Ohtoshi R."/>
            <person name="Malay A.D."/>
            <person name="Moran D.A.P."/>
            <person name="Tomita M."/>
            <person name="Numata K."/>
            <person name="Arakawa K."/>
        </authorList>
    </citation>
    <scope>NUCLEOTIDE SEQUENCE</scope>
</reference>
<comment type="caution">
    <text evidence="1">The sequence shown here is derived from an EMBL/GenBank/DDBJ whole genome shotgun (WGS) entry which is preliminary data.</text>
</comment>
<organism evidence="1 2">
    <name type="scientific">Nephila pilipes</name>
    <name type="common">Giant wood spider</name>
    <name type="synonym">Nephila maculata</name>
    <dbReference type="NCBI Taxonomy" id="299642"/>
    <lineage>
        <taxon>Eukaryota</taxon>
        <taxon>Metazoa</taxon>
        <taxon>Ecdysozoa</taxon>
        <taxon>Arthropoda</taxon>
        <taxon>Chelicerata</taxon>
        <taxon>Arachnida</taxon>
        <taxon>Araneae</taxon>
        <taxon>Araneomorphae</taxon>
        <taxon>Entelegynae</taxon>
        <taxon>Araneoidea</taxon>
        <taxon>Nephilidae</taxon>
        <taxon>Nephila</taxon>
    </lineage>
</organism>
<name>A0A8X6MR55_NEPPI</name>
<proteinExistence type="predicted"/>
<sequence length="127" mass="14700">MGGKGVMMRREGGRRRKKRLLVMALGDEKRFTVLCVKPISIPDELLCGRFPRDWSPNLWGEDAAYWDVLPAFPSHLYGALSFQIEIKYFPTYFFLKKVLRYSLISCAIHVTKIFGSDSSHFLDHSRN</sequence>
<protein>
    <submittedName>
        <fullName evidence="1">Uncharacterized protein</fullName>
    </submittedName>
</protein>
<gene>
    <name evidence="1" type="ORF">NPIL_676691</name>
</gene>
<evidence type="ECO:0000313" key="2">
    <source>
        <dbReference type="Proteomes" id="UP000887013"/>
    </source>
</evidence>
<dbReference type="Proteomes" id="UP000887013">
    <property type="component" value="Unassembled WGS sequence"/>
</dbReference>
<evidence type="ECO:0000313" key="1">
    <source>
        <dbReference type="EMBL" id="GFS73384.1"/>
    </source>
</evidence>
<keyword evidence="2" id="KW-1185">Reference proteome</keyword>
<dbReference type="AlphaFoldDB" id="A0A8X6MR55"/>
<dbReference type="EMBL" id="BMAW01001293">
    <property type="protein sequence ID" value="GFS73384.1"/>
    <property type="molecule type" value="Genomic_DNA"/>
</dbReference>
<accession>A0A8X6MR55</accession>